<comment type="caution">
    <text evidence="1">The sequence shown here is derived from an EMBL/GenBank/DDBJ whole genome shotgun (WGS) entry which is preliminary data.</text>
</comment>
<organism evidence="1 2">
    <name type="scientific">Holothuria leucospilota</name>
    <name type="common">Black long sea cucumber</name>
    <name type="synonym">Mertensiothuria leucospilota</name>
    <dbReference type="NCBI Taxonomy" id="206669"/>
    <lineage>
        <taxon>Eukaryota</taxon>
        <taxon>Metazoa</taxon>
        <taxon>Echinodermata</taxon>
        <taxon>Eleutherozoa</taxon>
        <taxon>Echinozoa</taxon>
        <taxon>Holothuroidea</taxon>
        <taxon>Aspidochirotacea</taxon>
        <taxon>Aspidochirotida</taxon>
        <taxon>Holothuriidae</taxon>
        <taxon>Holothuria</taxon>
    </lineage>
</organism>
<keyword evidence="2" id="KW-1185">Reference proteome</keyword>
<name>A0A9Q1BJH7_HOLLE</name>
<sequence length="118" mass="13835">MDKYLTMENQVNSICKSTMYHIRQVGRVRKYLDKPSTEKLIHAVISSRLDYAKLMFNIIPLVSTSKNPNTAARIVSRVGKHTSVTRLRKDLHWLPIQDSDFSFSCYKLRDSFIPFWHC</sequence>
<dbReference type="EMBL" id="JAIZAY010000015">
    <property type="protein sequence ID" value="KAJ8027773.1"/>
    <property type="molecule type" value="Genomic_DNA"/>
</dbReference>
<evidence type="ECO:0000313" key="2">
    <source>
        <dbReference type="Proteomes" id="UP001152320"/>
    </source>
</evidence>
<reference evidence="1" key="1">
    <citation type="submission" date="2021-10" db="EMBL/GenBank/DDBJ databases">
        <title>Tropical sea cucumber genome reveals ecological adaptation and Cuvierian tubules defense mechanism.</title>
        <authorList>
            <person name="Chen T."/>
        </authorList>
    </citation>
    <scope>NUCLEOTIDE SEQUENCE</scope>
    <source>
        <strain evidence="1">Nanhai2018</strain>
        <tissue evidence="1">Muscle</tissue>
    </source>
</reference>
<accession>A0A9Q1BJH7</accession>
<protein>
    <submittedName>
        <fullName evidence="1">Uncharacterized protein</fullName>
    </submittedName>
</protein>
<evidence type="ECO:0000313" key="1">
    <source>
        <dbReference type="EMBL" id="KAJ8027773.1"/>
    </source>
</evidence>
<dbReference type="Proteomes" id="UP001152320">
    <property type="component" value="Chromosome 15"/>
</dbReference>
<gene>
    <name evidence="1" type="ORF">HOLleu_29822</name>
</gene>
<proteinExistence type="predicted"/>
<dbReference type="OrthoDB" id="6153050at2759"/>
<dbReference type="AlphaFoldDB" id="A0A9Q1BJH7"/>